<name>A0ABX8TF95_9CAUL</name>
<sequence length="71" mass="7874">MIGAMVNLSIFGEVITSRDTNLHFNHPPSAALFNTLLADFLSQPGGWFFEAKTKMTFSGHLHPTRNLTLVN</sequence>
<evidence type="ECO:0000313" key="2">
    <source>
        <dbReference type="Proteomes" id="UP000824334"/>
    </source>
</evidence>
<gene>
    <name evidence="1" type="ORF">KWG56_12070</name>
</gene>
<dbReference type="EMBL" id="CP080034">
    <property type="protein sequence ID" value="QYC09339.1"/>
    <property type="molecule type" value="Genomic_DNA"/>
</dbReference>
<dbReference type="Proteomes" id="UP000824334">
    <property type="component" value="Chromosome"/>
</dbReference>
<evidence type="ECO:0000313" key="1">
    <source>
        <dbReference type="EMBL" id="QYC09339.1"/>
    </source>
</evidence>
<reference evidence="1 2" key="1">
    <citation type="submission" date="2021-07" db="EMBL/GenBank/DDBJ databases">
        <title>Isolation and characterization of bacteria from a gold mining with a capacity of golden bioaccumulation.</title>
        <authorList>
            <person name="Yang X.J."/>
        </authorList>
    </citation>
    <scope>NUCLEOTIDE SEQUENCE [LARGE SCALE GENOMIC DNA]</scope>
    <source>
        <strain evidence="1 2">Au29</strain>
    </source>
</reference>
<dbReference type="RefSeq" id="WP_219354948.1">
    <property type="nucleotide sequence ID" value="NZ_CP080034.1"/>
</dbReference>
<dbReference type="GeneID" id="94376010"/>
<organism evidence="1 2">
    <name type="scientific">Brevundimonas nasdae</name>
    <dbReference type="NCBI Taxonomy" id="172043"/>
    <lineage>
        <taxon>Bacteria</taxon>
        <taxon>Pseudomonadati</taxon>
        <taxon>Pseudomonadota</taxon>
        <taxon>Alphaproteobacteria</taxon>
        <taxon>Caulobacterales</taxon>
        <taxon>Caulobacteraceae</taxon>
        <taxon>Brevundimonas</taxon>
    </lineage>
</organism>
<accession>A0ABX8TF95</accession>
<keyword evidence="2" id="KW-1185">Reference proteome</keyword>
<protein>
    <submittedName>
        <fullName evidence="1">Uncharacterized protein</fullName>
    </submittedName>
</protein>
<proteinExistence type="predicted"/>